<dbReference type="STRING" id="5364.A0A5C3N393"/>
<feature type="non-terminal residue" evidence="9">
    <location>
        <position position="598"/>
    </location>
</feature>
<evidence type="ECO:0000256" key="5">
    <source>
        <dbReference type="ARBA" id="ARBA00048885"/>
    </source>
</evidence>
<feature type="domain" description="Carbohydrate kinase FGGY N-terminal" evidence="7">
    <location>
        <begin position="152"/>
        <end position="254"/>
    </location>
</feature>
<proteinExistence type="inferred from homology"/>
<dbReference type="EMBL" id="ML213510">
    <property type="protein sequence ID" value="TFK51820.1"/>
    <property type="molecule type" value="Genomic_DNA"/>
</dbReference>
<dbReference type="Pfam" id="PF00370">
    <property type="entry name" value="FGGY_N"/>
    <property type="match status" value="1"/>
</dbReference>
<comment type="similarity">
    <text evidence="1 6">Belongs to the FGGY kinase family.</text>
</comment>
<dbReference type="GO" id="GO:0005997">
    <property type="term" value="P:xylulose metabolic process"/>
    <property type="evidence" value="ECO:0007669"/>
    <property type="project" value="TreeGrafter"/>
</dbReference>
<dbReference type="EC" id="2.7.1.17" evidence="6"/>
<feature type="domain" description="Carbohydrate kinase FGGY C-terminal" evidence="8">
    <location>
        <begin position="324"/>
        <end position="539"/>
    </location>
</feature>
<keyword evidence="6" id="KW-0119">Carbohydrate metabolism</keyword>
<evidence type="ECO:0000256" key="2">
    <source>
        <dbReference type="ARBA" id="ARBA00022629"/>
    </source>
</evidence>
<evidence type="ECO:0000259" key="7">
    <source>
        <dbReference type="Pfam" id="PF00370"/>
    </source>
</evidence>
<sequence length="598" mass="64963">MSIPQNPLFLGLDLSTQGLKALLVDEEGLVVSEHAVNFDKDLPHFGTVNGAVRGPEEGEATSPVRMWLEALDLVMDRMKASGTDFSSIVAISGDGQQHGSVYWTPTASSLLASLDASKSLATLCPPFDPEAPSPLPKEQNHQSAFSLLRSPIWQDSTTTKECRALEAAVGGKQALADLTGSRAYERFTGPQIMRIRRVYADAYENTARISLVSSFLPSLFLQSFAPIESSDASGMNLTNILTNKWDETLVSIAASYPSPPSPSSTASLLSKLGPDPVSGGSPLGTIGSWWVQRYGFSPDTLIAPFTGDNPATMLTLSQPSDGILSLGTSTTFLLSIPPAPQPPARFTTSHILAHPALEGGYIAMLCYKNGALERDRTRDQYAAGDWAKWGAMVEEERDTRERRREGDAEYLAFYFGLREIIPPGVRGNFFYKIPIVRNPEEVHSQSYATPERIDGSAFPPTLHPLSILRTQLLSILSRIPQILPPSSPPLNRLILTGGGSANPVIRQIAADVFGLPVYVPDGSKEAAAVGGAWLAKWAWWRKQRSGGLGEGTFEEMTASLTENVKKVAEPTGEERVRGFYEGMVDAYRKCEEMVVREC</sequence>
<dbReference type="Proteomes" id="UP000305948">
    <property type="component" value="Unassembled WGS sequence"/>
</dbReference>
<dbReference type="Pfam" id="PF02782">
    <property type="entry name" value="FGGY_C"/>
    <property type="match status" value="1"/>
</dbReference>
<dbReference type="OrthoDB" id="1728974at2759"/>
<dbReference type="PANTHER" id="PTHR10196">
    <property type="entry name" value="SUGAR KINASE"/>
    <property type="match status" value="1"/>
</dbReference>
<dbReference type="InterPro" id="IPR043129">
    <property type="entry name" value="ATPase_NBD"/>
</dbReference>
<dbReference type="GO" id="GO:0005524">
    <property type="term" value="F:ATP binding"/>
    <property type="evidence" value="ECO:0007669"/>
    <property type="project" value="UniProtKB-UniRule"/>
</dbReference>
<evidence type="ECO:0000256" key="3">
    <source>
        <dbReference type="ARBA" id="ARBA00022679"/>
    </source>
</evidence>
<dbReference type="AlphaFoldDB" id="A0A5C3N393"/>
<keyword evidence="6" id="KW-0067">ATP-binding</keyword>
<protein>
    <recommendedName>
        <fullName evidence="6">Xylulose kinase</fullName>
        <ecNumber evidence="6">2.7.1.17</ecNumber>
    </recommendedName>
</protein>
<dbReference type="InterPro" id="IPR042024">
    <property type="entry name" value="D-XK_euk"/>
</dbReference>
<comment type="catalytic activity">
    <reaction evidence="5 6">
        <text>D-xylulose + ATP = D-xylulose 5-phosphate + ADP + H(+)</text>
        <dbReference type="Rhea" id="RHEA:10964"/>
        <dbReference type="ChEBI" id="CHEBI:15378"/>
        <dbReference type="ChEBI" id="CHEBI:17140"/>
        <dbReference type="ChEBI" id="CHEBI:30616"/>
        <dbReference type="ChEBI" id="CHEBI:57737"/>
        <dbReference type="ChEBI" id="CHEBI:456216"/>
        <dbReference type="EC" id="2.7.1.17"/>
    </reaction>
</comment>
<keyword evidence="3 6" id="KW-0808">Transferase</keyword>
<comment type="function">
    <text evidence="6">Highly specific D-xylulose kinase which participates in the catabolism of xylose. Xylose is a major component of hemicelluloses such as xylan. Most fungi utilize D-xylose via three enzymatic reactions, xylose reductase (XR), xylitol dehydrogenase (XDH), and xylulokinase, to form xylulose 5-phosphate, which enters pentose phosphate pathway.</text>
</comment>
<dbReference type="CDD" id="cd07776">
    <property type="entry name" value="ASKHA_NBD_FGGY_SpXK-like"/>
    <property type="match status" value="1"/>
</dbReference>
<evidence type="ECO:0000313" key="9">
    <source>
        <dbReference type="EMBL" id="TFK51820.1"/>
    </source>
</evidence>
<evidence type="ECO:0000259" key="8">
    <source>
        <dbReference type="Pfam" id="PF02782"/>
    </source>
</evidence>
<dbReference type="InterPro" id="IPR018485">
    <property type="entry name" value="FGGY_C"/>
</dbReference>
<evidence type="ECO:0000256" key="1">
    <source>
        <dbReference type="ARBA" id="ARBA00009156"/>
    </source>
</evidence>
<reference evidence="9 10" key="1">
    <citation type="journal article" date="2019" name="Nat. Ecol. Evol.">
        <title>Megaphylogeny resolves global patterns of mushroom evolution.</title>
        <authorList>
            <person name="Varga T."/>
            <person name="Krizsan K."/>
            <person name="Foldi C."/>
            <person name="Dima B."/>
            <person name="Sanchez-Garcia M."/>
            <person name="Sanchez-Ramirez S."/>
            <person name="Szollosi G.J."/>
            <person name="Szarkandi J.G."/>
            <person name="Papp V."/>
            <person name="Albert L."/>
            <person name="Andreopoulos W."/>
            <person name="Angelini C."/>
            <person name="Antonin V."/>
            <person name="Barry K.W."/>
            <person name="Bougher N.L."/>
            <person name="Buchanan P."/>
            <person name="Buyck B."/>
            <person name="Bense V."/>
            <person name="Catcheside P."/>
            <person name="Chovatia M."/>
            <person name="Cooper J."/>
            <person name="Damon W."/>
            <person name="Desjardin D."/>
            <person name="Finy P."/>
            <person name="Geml J."/>
            <person name="Haridas S."/>
            <person name="Hughes K."/>
            <person name="Justo A."/>
            <person name="Karasinski D."/>
            <person name="Kautmanova I."/>
            <person name="Kiss B."/>
            <person name="Kocsube S."/>
            <person name="Kotiranta H."/>
            <person name="LaButti K.M."/>
            <person name="Lechner B.E."/>
            <person name="Liimatainen K."/>
            <person name="Lipzen A."/>
            <person name="Lukacs Z."/>
            <person name="Mihaltcheva S."/>
            <person name="Morgado L.N."/>
            <person name="Niskanen T."/>
            <person name="Noordeloos M.E."/>
            <person name="Ohm R.A."/>
            <person name="Ortiz-Santana B."/>
            <person name="Ovrebo C."/>
            <person name="Racz N."/>
            <person name="Riley R."/>
            <person name="Savchenko A."/>
            <person name="Shiryaev A."/>
            <person name="Soop K."/>
            <person name="Spirin V."/>
            <person name="Szebenyi C."/>
            <person name="Tomsovsky M."/>
            <person name="Tulloss R.E."/>
            <person name="Uehling J."/>
            <person name="Grigoriev I.V."/>
            <person name="Vagvolgyi C."/>
            <person name="Papp T."/>
            <person name="Martin F.M."/>
            <person name="Miettinen O."/>
            <person name="Hibbett D.S."/>
            <person name="Nagy L.G."/>
        </authorList>
    </citation>
    <scope>NUCLEOTIDE SEQUENCE [LARGE SCALE GENOMIC DNA]</scope>
    <source>
        <strain evidence="9 10">OMC1185</strain>
    </source>
</reference>
<evidence type="ECO:0000313" key="10">
    <source>
        <dbReference type="Proteomes" id="UP000305948"/>
    </source>
</evidence>
<keyword evidence="4 6" id="KW-0418">Kinase</keyword>
<keyword evidence="6" id="KW-0547">Nucleotide-binding</keyword>
<gene>
    <name evidence="9" type="ORF">OE88DRAFT_1699017</name>
</gene>
<dbReference type="GO" id="GO:0042732">
    <property type="term" value="P:D-xylose metabolic process"/>
    <property type="evidence" value="ECO:0007669"/>
    <property type="project" value="UniProtKB-UniRule"/>
</dbReference>
<dbReference type="InterPro" id="IPR018484">
    <property type="entry name" value="FGGY_N"/>
</dbReference>
<dbReference type="SUPFAM" id="SSF53067">
    <property type="entry name" value="Actin-like ATPase domain"/>
    <property type="match status" value="2"/>
</dbReference>
<evidence type="ECO:0000256" key="6">
    <source>
        <dbReference type="RuleBase" id="RU367058"/>
    </source>
</evidence>
<keyword evidence="2 6" id="KW-0859">Xylose metabolism</keyword>
<evidence type="ECO:0000256" key="4">
    <source>
        <dbReference type="ARBA" id="ARBA00022777"/>
    </source>
</evidence>
<dbReference type="Gene3D" id="3.30.420.40">
    <property type="match status" value="2"/>
</dbReference>
<keyword evidence="10" id="KW-1185">Reference proteome</keyword>
<accession>A0A5C3N393</accession>
<organism evidence="9 10">
    <name type="scientific">Heliocybe sulcata</name>
    <dbReference type="NCBI Taxonomy" id="5364"/>
    <lineage>
        <taxon>Eukaryota</taxon>
        <taxon>Fungi</taxon>
        <taxon>Dikarya</taxon>
        <taxon>Basidiomycota</taxon>
        <taxon>Agaricomycotina</taxon>
        <taxon>Agaricomycetes</taxon>
        <taxon>Gloeophyllales</taxon>
        <taxon>Gloeophyllaceae</taxon>
        <taxon>Heliocybe</taxon>
    </lineage>
</organism>
<dbReference type="GO" id="GO:0005829">
    <property type="term" value="C:cytosol"/>
    <property type="evidence" value="ECO:0007669"/>
    <property type="project" value="TreeGrafter"/>
</dbReference>
<dbReference type="PANTHER" id="PTHR10196:SF57">
    <property type="entry name" value="XYLULOSE KINASE"/>
    <property type="match status" value="1"/>
</dbReference>
<dbReference type="GO" id="GO:0004856">
    <property type="term" value="F:D-xylulokinase activity"/>
    <property type="evidence" value="ECO:0007669"/>
    <property type="project" value="UniProtKB-UniRule"/>
</dbReference>
<name>A0A5C3N393_9AGAM</name>